<dbReference type="GO" id="GO:0015173">
    <property type="term" value="F:aromatic amino acid transmembrane transporter activity"/>
    <property type="evidence" value="ECO:0007669"/>
    <property type="project" value="InterPro"/>
</dbReference>
<evidence type="ECO:0000313" key="11">
    <source>
        <dbReference type="Proteomes" id="UP000054703"/>
    </source>
</evidence>
<feature type="transmembrane region" description="Helical" evidence="9">
    <location>
        <begin position="133"/>
        <end position="153"/>
    </location>
</feature>
<evidence type="ECO:0000256" key="5">
    <source>
        <dbReference type="ARBA" id="ARBA00022692"/>
    </source>
</evidence>
<accession>A0A0W0Y979</accession>
<dbReference type="InterPro" id="IPR013059">
    <property type="entry name" value="Trp_tyr_transpt"/>
</dbReference>
<keyword evidence="5 9" id="KW-0812">Transmembrane</keyword>
<evidence type="ECO:0000256" key="4">
    <source>
        <dbReference type="ARBA" id="ARBA00022519"/>
    </source>
</evidence>
<keyword evidence="3" id="KW-1003">Cell membrane</keyword>
<feature type="transmembrane region" description="Helical" evidence="9">
    <location>
        <begin position="221"/>
        <end position="241"/>
    </location>
</feature>
<dbReference type="PANTHER" id="PTHR46997">
    <property type="entry name" value="LOW AFFINITY TRYPTOPHAN PERMEASE-RELATED"/>
    <property type="match status" value="1"/>
</dbReference>
<dbReference type="AlphaFoldDB" id="A0A0W0Y979"/>
<evidence type="ECO:0000256" key="8">
    <source>
        <dbReference type="ARBA" id="ARBA00023136"/>
    </source>
</evidence>
<dbReference type="Pfam" id="PF03222">
    <property type="entry name" value="Trp_Tyr_perm"/>
    <property type="match status" value="1"/>
</dbReference>
<evidence type="ECO:0000256" key="1">
    <source>
        <dbReference type="ARBA" id="ARBA00004429"/>
    </source>
</evidence>
<evidence type="ECO:0000256" key="9">
    <source>
        <dbReference type="SAM" id="Phobius"/>
    </source>
</evidence>
<feature type="transmembrane region" description="Helical" evidence="9">
    <location>
        <begin position="159"/>
        <end position="177"/>
    </location>
</feature>
<feature type="transmembrane region" description="Helical" evidence="9">
    <location>
        <begin position="380"/>
        <end position="403"/>
    </location>
</feature>
<dbReference type="OrthoDB" id="18749at2"/>
<reference evidence="10 11" key="1">
    <citation type="submission" date="2015-11" db="EMBL/GenBank/DDBJ databases">
        <title>Genomic analysis of 38 Legionella species identifies large and diverse effector repertoires.</title>
        <authorList>
            <person name="Burstein D."/>
            <person name="Amaro F."/>
            <person name="Zusman T."/>
            <person name="Lifshitz Z."/>
            <person name="Cohen O."/>
            <person name="Gilbert J.A."/>
            <person name="Pupko T."/>
            <person name="Shuman H.A."/>
            <person name="Segal G."/>
        </authorList>
    </citation>
    <scope>NUCLEOTIDE SEQUENCE [LARGE SCALE GENOMIC DNA]</scope>
    <source>
        <strain evidence="10 11">SC-63-C7</strain>
    </source>
</reference>
<feature type="transmembrane region" description="Helical" evidence="9">
    <location>
        <begin position="262"/>
        <end position="281"/>
    </location>
</feature>
<comment type="subcellular location">
    <subcellularLocation>
        <location evidence="1">Cell inner membrane</location>
        <topology evidence="1">Multi-pass membrane protein</topology>
    </subcellularLocation>
</comment>
<dbReference type="PRINTS" id="PR00166">
    <property type="entry name" value="AROAAPRMEASE"/>
</dbReference>
<comment type="caution">
    <text evidence="10">The sequence shown here is derived from an EMBL/GenBank/DDBJ whole genome shotgun (WGS) entry which is preliminary data.</text>
</comment>
<dbReference type="GO" id="GO:0003333">
    <property type="term" value="P:amino acid transmembrane transport"/>
    <property type="evidence" value="ECO:0007669"/>
    <property type="project" value="InterPro"/>
</dbReference>
<feature type="transmembrane region" description="Helical" evidence="9">
    <location>
        <begin position="20"/>
        <end position="41"/>
    </location>
</feature>
<feature type="transmembrane region" description="Helical" evidence="9">
    <location>
        <begin position="92"/>
        <end position="112"/>
    </location>
</feature>
<keyword evidence="7 9" id="KW-1133">Transmembrane helix</keyword>
<evidence type="ECO:0000256" key="7">
    <source>
        <dbReference type="ARBA" id="ARBA00022989"/>
    </source>
</evidence>
<dbReference type="Proteomes" id="UP000054703">
    <property type="component" value="Unassembled WGS sequence"/>
</dbReference>
<name>A0A0W0Y979_9GAMM</name>
<keyword evidence="8 9" id="KW-0472">Membrane</keyword>
<feature type="transmembrane region" description="Helical" evidence="9">
    <location>
        <begin position="48"/>
        <end position="72"/>
    </location>
</feature>
<keyword evidence="6" id="KW-0029">Amino-acid transport</keyword>
<dbReference type="Gene3D" id="1.20.1740.10">
    <property type="entry name" value="Amino acid/polyamine transporter I"/>
    <property type="match status" value="1"/>
</dbReference>
<dbReference type="PATRIC" id="fig|45074.5.peg.4212"/>
<dbReference type="InterPro" id="IPR018227">
    <property type="entry name" value="Amino_acid_transport_2"/>
</dbReference>
<feature type="transmembrane region" description="Helical" evidence="9">
    <location>
        <begin position="320"/>
        <end position="338"/>
    </location>
</feature>
<evidence type="ECO:0000256" key="2">
    <source>
        <dbReference type="ARBA" id="ARBA00022448"/>
    </source>
</evidence>
<organism evidence="10 11">
    <name type="scientific">Legionella santicrucis</name>
    <dbReference type="NCBI Taxonomy" id="45074"/>
    <lineage>
        <taxon>Bacteria</taxon>
        <taxon>Pseudomonadati</taxon>
        <taxon>Pseudomonadota</taxon>
        <taxon>Gammaproteobacteria</taxon>
        <taxon>Legionellales</taxon>
        <taxon>Legionellaceae</taxon>
        <taxon>Legionella</taxon>
    </lineage>
</organism>
<feature type="transmembrane region" description="Helical" evidence="9">
    <location>
        <begin position="189"/>
        <end position="209"/>
    </location>
</feature>
<dbReference type="STRING" id="45074.Lsan_3923"/>
<feature type="transmembrane region" description="Helical" evidence="9">
    <location>
        <begin position="344"/>
        <end position="368"/>
    </location>
</feature>
<dbReference type="PANTHER" id="PTHR46997:SF2">
    <property type="entry name" value="TYROSINE-SPECIFIC TRANSPORT SYSTEM"/>
    <property type="match status" value="1"/>
</dbReference>
<dbReference type="EMBL" id="LNYU01000091">
    <property type="protein sequence ID" value="KTD53513.1"/>
    <property type="molecule type" value="Genomic_DNA"/>
</dbReference>
<keyword evidence="4" id="KW-0997">Cell inner membrane</keyword>
<keyword evidence="2" id="KW-0813">Transport</keyword>
<keyword evidence="11" id="KW-1185">Reference proteome</keyword>
<sequence length="406" mass="44343">MSATFIGVAANSNKRIFGSTMLVTGCCIGASMIGLPVLSALTGFMPSIVAMVFCYLFTTVTGLLLAEASLWFDDNANLPSIVEFALGKIGKIITVVLFLFLFYCLFVAFLDGGGSLFSEMLGYLFHTNISHHIGVVSCMFFVAAIAYAGTYAADHVNRLLLAGLVISYVSLVAVGIPHMHQKNLLYTDWSAIFSVVPILLLCFGYQNLVPSLVRYLHKDVGAIRFAIIVGNLIPFFVYFLWNYLILSLLPTHHASTGNETQMVVELLTAAAIPSVSVIFFVKSFSLFAMLTSFLPSTVSFFDFLKDGFKNIFHKKVKNDLPIFIMIFLAPTACALVYPKIFLSALSFAGGFIDVLLFGILPALAVLLGRRRRTAESNYQVLGGTVTPVIIVLISLALLCLKMISDY</sequence>
<gene>
    <name evidence="10" type="ORF">Lsan_3923</name>
</gene>
<dbReference type="GO" id="GO:0005886">
    <property type="term" value="C:plasma membrane"/>
    <property type="evidence" value="ECO:0007669"/>
    <property type="project" value="UniProtKB-SubCell"/>
</dbReference>
<evidence type="ECO:0000256" key="6">
    <source>
        <dbReference type="ARBA" id="ARBA00022970"/>
    </source>
</evidence>
<dbReference type="RefSeq" id="WP_083505189.1">
    <property type="nucleotide sequence ID" value="NZ_CAAAIH010000006.1"/>
</dbReference>
<protein>
    <submittedName>
        <fullName evidence="10">Tyrosine-specific transport protein</fullName>
    </submittedName>
</protein>
<evidence type="ECO:0000313" key="10">
    <source>
        <dbReference type="EMBL" id="KTD53513.1"/>
    </source>
</evidence>
<evidence type="ECO:0000256" key="3">
    <source>
        <dbReference type="ARBA" id="ARBA00022475"/>
    </source>
</evidence>
<proteinExistence type="predicted"/>